<reference evidence="4" key="1">
    <citation type="submission" date="2011-05" db="EMBL/GenBank/DDBJ databases">
        <title>Complete sequence of Desulfotomaculum ruminis DSM 2154.</title>
        <authorList>
            <person name="Lucas S."/>
            <person name="Copeland A."/>
            <person name="Lapidus A."/>
            <person name="Cheng J.-F."/>
            <person name="Goodwin L."/>
            <person name="Pitluck S."/>
            <person name="Lu M."/>
            <person name="Detter J.C."/>
            <person name="Han C."/>
            <person name="Tapia R."/>
            <person name="Land M."/>
            <person name="Hauser L."/>
            <person name="Kyrpides N."/>
            <person name="Ivanova N."/>
            <person name="Mikhailova N."/>
            <person name="Pagani I."/>
            <person name="Stams A.J.M."/>
            <person name="Plugge C.M."/>
            <person name="Muyzer G."/>
            <person name="Kuever J."/>
            <person name="Parshina S.N."/>
            <person name="Ivanova A.E."/>
            <person name="Nazina T.N."/>
            <person name="Brambilla E."/>
            <person name="Spring S."/>
            <person name="Klenk H.-P."/>
            <person name="Woyke T."/>
        </authorList>
    </citation>
    <scope>NUCLEOTIDE SEQUENCE [LARGE SCALE GENOMIC DNA]</scope>
    <source>
        <strain evidence="4">ATCC 23193 / DSM 2154 / NCIB 8452 / DL</strain>
    </source>
</reference>
<dbReference type="Pfam" id="PF23771">
    <property type="entry name" value="DUF7168"/>
    <property type="match status" value="1"/>
</dbReference>
<accession>F6DTW5</accession>
<evidence type="ECO:0000313" key="4">
    <source>
        <dbReference type="Proteomes" id="UP000009234"/>
    </source>
</evidence>
<evidence type="ECO:0000313" key="3">
    <source>
        <dbReference type="EMBL" id="AEG58983.1"/>
    </source>
</evidence>
<dbReference type="KEGG" id="dru:Desru_0699"/>
<keyword evidence="4" id="KW-1185">Reference proteome</keyword>
<gene>
    <name evidence="3" type="ordered locus">Desru_0699</name>
</gene>
<name>F6DTW5_DESRL</name>
<dbReference type="STRING" id="696281.Desru_0699"/>
<evidence type="ECO:0000259" key="1">
    <source>
        <dbReference type="Pfam" id="PF10979"/>
    </source>
</evidence>
<dbReference type="AlphaFoldDB" id="F6DTW5"/>
<dbReference type="InterPro" id="IPR055592">
    <property type="entry name" value="DUF7168"/>
</dbReference>
<feature type="domain" description="DUF7168" evidence="2">
    <location>
        <begin position="54"/>
        <end position="183"/>
    </location>
</feature>
<sequence length="222" mass="25453">MEQDKIINKIRKVLALTKSNYQEEAQAALLKAQELMAQHGITMSEIEISSKEVDLEKQVVDTCVSESRRNTWYEKNLSSIIGKNFRCHPYVTGGKGIYFIGLKEDVEIAKEIYLYALTTMLYLATNYVKENRNKIIRITSKQLKNDYMIGFLNGLKKRFEEQVESKGYALILAKDALVVQAVEEKNLIKKKGSKIVIAGSLDARQTGYRDGRNFNENKKMIR</sequence>
<feature type="domain" description="DUF2786" evidence="1">
    <location>
        <begin position="5"/>
        <end position="43"/>
    </location>
</feature>
<proteinExistence type="predicted"/>
<dbReference type="HOGENOM" id="CLU_074062_1_0_9"/>
<dbReference type="Proteomes" id="UP000009234">
    <property type="component" value="Chromosome"/>
</dbReference>
<dbReference type="eggNOG" id="COG1451">
    <property type="taxonomic scope" value="Bacteria"/>
</dbReference>
<dbReference type="EMBL" id="CP002780">
    <property type="protein sequence ID" value="AEG58983.1"/>
    <property type="molecule type" value="Genomic_DNA"/>
</dbReference>
<evidence type="ECO:0000259" key="2">
    <source>
        <dbReference type="Pfam" id="PF23771"/>
    </source>
</evidence>
<dbReference type="Pfam" id="PF10979">
    <property type="entry name" value="DUF2786"/>
    <property type="match status" value="1"/>
</dbReference>
<protein>
    <submittedName>
        <fullName evidence="3">Uncharacterized protein</fullName>
    </submittedName>
</protein>
<reference evidence="3 4" key="2">
    <citation type="journal article" date="2012" name="Stand. Genomic Sci.">
        <title>Complete genome sequence of the sulfate-reducing firmicute Desulfotomaculum ruminis type strain (DL(T)).</title>
        <authorList>
            <person name="Spring S."/>
            <person name="Visser M."/>
            <person name="Lu M."/>
            <person name="Copeland A."/>
            <person name="Lapidus A."/>
            <person name="Lucas S."/>
            <person name="Cheng J.F."/>
            <person name="Han C."/>
            <person name="Tapia R."/>
            <person name="Goodwin L.A."/>
            <person name="Pitluck S."/>
            <person name="Ivanova N."/>
            <person name="Land M."/>
            <person name="Hauser L."/>
            <person name="Larimer F."/>
            <person name="Rohde M."/>
            <person name="Goker M."/>
            <person name="Detter J.C."/>
            <person name="Kyrpides N.C."/>
            <person name="Woyke T."/>
            <person name="Schaap P.J."/>
            <person name="Plugge C.M."/>
            <person name="Muyzer G."/>
            <person name="Kuever J."/>
            <person name="Pereira I.A."/>
            <person name="Parshina S.N."/>
            <person name="Bernier-Latmani R."/>
            <person name="Stams A.J."/>
            <person name="Klenk H.P."/>
        </authorList>
    </citation>
    <scope>NUCLEOTIDE SEQUENCE [LARGE SCALE GENOMIC DNA]</scope>
    <source>
        <strain evidence="4">ATCC 23193 / DSM 2154 / NCIB 8452 / DL</strain>
    </source>
</reference>
<dbReference type="InterPro" id="IPR024498">
    <property type="entry name" value="DUF2786"/>
</dbReference>
<organism evidence="3 4">
    <name type="scientific">Desulforamulus ruminis (strain ATCC 23193 / DSM 2154 / NCIMB 8452 / DL)</name>
    <name type="common">Desulfotomaculum ruminis</name>
    <dbReference type="NCBI Taxonomy" id="696281"/>
    <lineage>
        <taxon>Bacteria</taxon>
        <taxon>Bacillati</taxon>
        <taxon>Bacillota</taxon>
        <taxon>Clostridia</taxon>
        <taxon>Eubacteriales</taxon>
        <taxon>Peptococcaceae</taxon>
        <taxon>Desulforamulus</taxon>
    </lineage>
</organism>